<organism evidence="1">
    <name type="scientific">Erwinia amylovora ATCC BAA-2158</name>
    <dbReference type="NCBI Taxonomy" id="889211"/>
    <lineage>
        <taxon>Bacteria</taxon>
        <taxon>Pseudomonadati</taxon>
        <taxon>Pseudomonadota</taxon>
        <taxon>Gammaproteobacteria</taxon>
        <taxon>Enterobacterales</taxon>
        <taxon>Erwiniaceae</taxon>
        <taxon>Erwinia</taxon>
    </lineage>
</organism>
<name>E5B1F4_ERWAM</name>
<evidence type="ECO:0000313" key="1">
    <source>
        <dbReference type="EMBL" id="CBX79305.1"/>
    </source>
</evidence>
<gene>
    <name evidence="1" type="ORF">EAIL5_0485</name>
</gene>
<dbReference type="AlphaFoldDB" id="E5B1F4"/>
<protein>
    <submittedName>
        <fullName evidence="1">Uncharacterized protein</fullName>
    </submittedName>
</protein>
<proteinExistence type="predicted"/>
<dbReference type="EMBL" id="FR719186">
    <property type="protein sequence ID" value="CBX79305.1"/>
    <property type="molecule type" value="Genomic_DNA"/>
</dbReference>
<accession>E5B1F4</accession>
<sequence>MLKTMPAPSKKGKYIYMYDSISENSNPDTVPSSPDRMPGNISYPTQILSIDTVNQRNGGEWLKVPCGSSRGDNRLGVMKNSELPYYADMVSEVAQGTDTRARRAMLTSVPRRQHSVTV</sequence>
<reference evidence="1" key="1">
    <citation type="journal article" date="2011" name="J. Bacteriol.">
        <title>Genome Sequence of an Erwinia amylovora Strain with Pathogenicity Restricted to Rubus Plants.</title>
        <authorList>
            <person name="Powney R."/>
            <person name="Smits T.H."/>
            <person name="Sawbridge T."/>
            <person name="Frey B."/>
            <person name="Blom J."/>
            <person name="Frey J.E."/>
            <person name="Plummer K.M."/>
            <person name="Beer S.V."/>
            <person name="Luck J."/>
            <person name="Duffy B."/>
            <person name="Rodoni B."/>
        </authorList>
    </citation>
    <scope>NUCLEOTIDE SEQUENCE</scope>
    <source>
        <strain evidence="1">ATCC BAA-2158</strain>
    </source>
</reference>